<dbReference type="RefSeq" id="XP_024724951.1">
    <property type="nucleotide sequence ID" value="XM_024863238.1"/>
</dbReference>
<feature type="compositionally biased region" description="Polar residues" evidence="1">
    <location>
        <begin position="42"/>
        <end position="52"/>
    </location>
</feature>
<name>A0A2T3BDF9_AMORE</name>
<dbReference type="EMBL" id="KZ679006">
    <property type="protein sequence ID" value="PSS27426.1"/>
    <property type="molecule type" value="Genomic_DNA"/>
</dbReference>
<proteinExistence type="predicted"/>
<sequence>MGHGTWDMGQGATYASELHCAFSNSSSNAAMSTKRSGERCQSPAQAGPQTVRPSDLSLWPTTTHGFGSGSAQSAVPCTEYAARSAPKNPRPADFETRSSHLPRSAPTSPPLLLSNHRPHTTFGPQKRLPAPCLPFPHRIRLFFLSYCYPPSRPSFLLASTCFAFAFIHYLGLSLDDSQFMRQ</sequence>
<evidence type="ECO:0000313" key="4">
    <source>
        <dbReference type="Proteomes" id="UP000241818"/>
    </source>
</evidence>
<keyword evidence="2" id="KW-1133">Transmembrane helix</keyword>
<protein>
    <submittedName>
        <fullName evidence="3">Uncharacterized protein</fullName>
    </submittedName>
</protein>
<dbReference type="Proteomes" id="UP000241818">
    <property type="component" value="Unassembled WGS sequence"/>
</dbReference>
<keyword evidence="4" id="KW-1185">Reference proteome</keyword>
<feature type="compositionally biased region" description="Polar residues" evidence="1">
    <location>
        <begin position="59"/>
        <end position="75"/>
    </location>
</feature>
<reference evidence="3 4" key="1">
    <citation type="journal article" date="2018" name="New Phytol.">
        <title>Comparative genomics and transcriptomics depict ericoid mycorrhizal fungi as versatile saprotrophs and plant mutualists.</title>
        <authorList>
            <person name="Martino E."/>
            <person name="Morin E."/>
            <person name="Grelet G.A."/>
            <person name="Kuo A."/>
            <person name="Kohler A."/>
            <person name="Daghino S."/>
            <person name="Barry K.W."/>
            <person name="Cichocki N."/>
            <person name="Clum A."/>
            <person name="Dockter R.B."/>
            <person name="Hainaut M."/>
            <person name="Kuo R.C."/>
            <person name="LaButti K."/>
            <person name="Lindahl B.D."/>
            <person name="Lindquist E.A."/>
            <person name="Lipzen A."/>
            <person name="Khouja H.R."/>
            <person name="Magnuson J."/>
            <person name="Murat C."/>
            <person name="Ohm R.A."/>
            <person name="Singer S.W."/>
            <person name="Spatafora J.W."/>
            <person name="Wang M."/>
            <person name="Veneault-Fourrey C."/>
            <person name="Henrissat B."/>
            <person name="Grigoriev I.V."/>
            <person name="Martin F.M."/>
            <person name="Perotto S."/>
        </authorList>
    </citation>
    <scope>NUCLEOTIDE SEQUENCE [LARGE SCALE GENOMIC DNA]</scope>
    <source>
        <strain evidence="3 4">ATCC 22711</strain>
    </source>
</reference>
<organism evidence="3 4">
    <name type="scientific">Amorphotheca resinae ATCC 22711</name>
    <dbReference type="NCBI Taxonomy" id="857342"/>
    <lineage>
        <taxon>Eukaryota</taxon>
        <taxon>Fungi</taxon>
        <taxon>Dikarya</taxon>
        <taxon>Ascomycota</taxon>
        <taxon>Pezizomycotina</taxon>
        <taxon>Leotiomycetes</taxon>
        <taxon>Helotiales</taxon>
        <taxon>Amorphothecaceae</taxon>
        <taxon>Amorphotheca</taxon>
    </lineage>
</organism>
<accession>A0A2T3BDF9</accession>
<dbReference type="GeneID" id="36571319"/>
<keyword evidence="2" id="KW-0472">Membrane</keyword>
<dbReference type="InParanoid" id="A0A2T3BDF9"/>
<feature type="transmembrane region" description="Helical" evidence="2">
    <location>
        <begin position="154"/>
        <end position="172"/>
    </location>
</feature>
<evidence type="ECO:0000256" key="1">
    <source>
        <dbReference type="SAM" id="MobiDB-lite"/>
    </source>
</evidence>
<gene>
    <name evidence="3" type="ORF">M430DRAFT_154062</name>
</gene>
<feature type="region of interest" description="Disordered" evidence="1">
    <location>
        <begin position="28"/>
        <end position="115"/>
    </location>
</feature>
<dbReference type="AlphaFoldDB" id="A0A2T3BDF9"/>
<evidence type="ECO:0000256" key="2">
    <source>
        <dbReference type="SAM" id="Phobius"/>
    </source>
</evidence>
<keyword evidence="2" id="KW-0812">Transmembrane</keyword>
<evidence type="ECO:0000313" key="3">
    <source>
        <dbReference type="EMBL" id="PSS27426.1"/>
    </source>
</evidence>